<feature type="transmembrane region" description="Helical" evidence="1">
    <location>
        <begin position="521"/>
        <end position="542"/>
    </location>
</feature>
<evidence type="ECO:0000313" key="3">
    <source>
        <dbReference type="Proteomes" id="UP000243515"/>
    </source>
</evidence>
<comment type="caution">
    <text evidence="2">The sequence shown here is derived from an EMBL/GenBank/DDBJ whole genome shotgun (WGS) entry which is preliminary data.</text>
</comment>
<organism evidence="2 3">
    <name type="scientific">Elaphomyces granulatus</name>
    <dbReference type="NCBI Taxonomy" id="519963"/>
    <lineage>
        <taxon>Eukaryota</taxon>
        <taxon>Fungi</taxon>
        <taxon>Dikarya</taxon>
        <taxon>Ascomycota</taxon>
        <taxon>Pezizomycotina</taxon>
        <taxon>Eurotiomycetes</taxon>
        <taxon>Eurotiomycetidae</taxon>
        <taxon>Eurotiales</taxon>
        <taxon>Elaphomycetaceae</taxon>
        <taxon>Elaphomyces</taxon>
    </lineage>
</organism>
<evidence type="ECO:0008006" key="4">
    <source>
        <dbReference type="Google" id="ProtNLM"/>
    </source>
</evidence>
<name>A0A232LSL0_9EURO</name>
<keyword evidence="1" id="KW-0812">Transmembrane</keyword>
<protein>
    <recommendedName>
        <fullName evidence="4">ATP-grasp domain-containing protein</fullName>
    </recommendedName>
</protein>
<dbReference type="Proteomes" id="UP000243515">
    <property type="component" value="Unassembled WGS sequence"/>
</dbReference>
<dbReference type="AlphaFoldDB" id="A0A232LSL0"/>
<reference evidence="2 3" key="1">
    <citation type="journal article" date="2015" name="Environ. Microbiol.">
        <title>Metagenome sequence of Elaphomyces granulatus from sporocarp tissue reveals Ascomycota ectomycorrhizal fingerprints of genome expansion and a Proteobacteria-rich microbiome.</title>
        <authorList>
            <person name="Quandt C.A."/>
            <person name="Kohler A."/>
            <person name="Hesse C.N."/>
            <person name="Sharpton T.J."/>
            <person name="Martin F."/>
            <person name="Spatafora J.W."/>
        </authorList>
    </citation>
    <scope>NUCLEOTIDE SEQUENCE [LARGE SCALE GENOMIC DNA]</scope>
    <source>
        <strain evidence="2 3">OSC145934</strain>
    </source>
</reference>
<dbReference type="SUPFAM" id="SSF56059">
    <property type="entry name" value="Glutathione synthetase ATP-binding domain-like"/>
    <property type="match status" value="1"/>
</dbReference>
<gene>
    <name evidence="2" type="ORF">Egran_05425</name>
</gene>
<evidence type="ECO:0000313" key="2">
    <source>
        <dbReference type="EMBL" id="OXV06807.1"/>
    </source>
</evidence>
<keyword evidence="3" id="KW-1185">Reference proteome</keyword>
<accession>A0A232LSL0</accession>
<keyword evidence="1" id="KW-1133">Transmembrane helix</keyword>
<keyword evidence="1" id="KW-0472">Membrane</keyword>
<sequence length="545" mass="62492">MKLQTERLQQICLSRSRDGSVPVPPTKANSIVRAREKKLFESSLLASCPREKWVKDSYLAGCPYPILMTDRHDRNLRELHEALVLAITNIVERWWTDIDAKLPQRMPLEPQEEDLLRWIETLDAGAIRPFQQRLGSWRPDFLIELIPDPQAPSLTMEQFCICEINARFCWNGFLHAAYGQKALIDLGAEQKGFVGAADCRVILDGLFNLLDQSLPLHLLKGEEHGMDIYIFAEYAERRTGVRPIFILPEDLRLVPDKNEKSGFKLCCLVRDNRSPPSSRNSRHSNRFVYNGEILEEIYQVSLELHQRELRALGPEMLRQLTLRCFNDMRTIFLVHDKRMLGIVLQELDALVYKHGVLTEEQANALRRGVTTSYLPGSSELEHFIKHCKEIPKMKDNFLLKPIRSGKGAGILFGDQLSAEEWQSRLQALRNPSLVSQQTTYIVQRQIKQLVFNVLLREREGLQRNYLVGTYHAVNGKYLGIGTWRSGPGRICAVSHGGAWLCSVMSRCDHPRFDVTQKRLSFVSPLFFAAVCICLLCCFCPSYRIL</sequence>
<evidence type="ECO:0000256" key="1">
    <source>
        <dbReference type="SAM" id="Phobius"/>
    </source>
</evidence>
<dbReference type="OrthoDB" id="2117718at2759"/>
<dbReference type="EMBL" id="NPHW01005391">
    <property type="protein sequence ID" value="OXV06807.1"/>
    <property type="molecule type" value="Genomic_DNA"/>
</dbReference>
<proteinExistence type="predicted"/>